<evidence type="ECO:0000313" key="3">
    <source>
        <dbReference type="Proteomes" id="UP000184280"/>
    </source>
</evidence>
<dbReference type="GO" id="GO:0015666">
    <property type="term" value="F:restriction endodeoxyribonuclease activity"/>
    <property type="evidence" value="ECO:0007669"/>
    <property type="project" value="TreeGrafter"/>
</dbReference>
<dbReference type="Gene3D" id="3.40.1350.10">
    <property type="match status" value="1"/>
</dbReference>
<evidence type="ECO:0000313" key="2">
    <source>
        <dbReference type="EMBL" id="SHM55566.1"/>
    </source>
</evidence>
<dbReference type="Proteomes" id="UP000184280">
    <property type="component" value="Unassembled WGS sequence"/>
</dbReference>
<dbReference type="InterPro" id="IPR011335">
    <property type="entry name" value="Restrct_endonuc-II-like"/>
</dbReference>
<dbReference type="InterPro" id="IPR007560">
    <property type="entry name" value="Restrct_endonuc_IV_Mrr"/>
</dbReference>
<dbReference type="InterPro" id="IPR011856">
    <property type="entry name" value="tRNA_endonuc-like_dom_sf"/>
</dbReference>
<dbReference type="PANTHER" id="PTHR30015:SF6">
    <property type="entry name" value="SLL1429 PROTEIN"/>
    <property type="match status" value="1"/>
</dbReference>
<dbReference type="EMBL" id="FRCJ01000004">
    <property type="protein sequence ID" value="SHM55566.1"/>
    <property type="molecule type" value="Genomic_DNA"/>
</dbReference>
<dbReference type="OrthoDB" id="9803736at2"/>
<dbReference type="Pfam" id="PF04471">
    <property type="entry name" value="Mrr_cat"/>
    <property type="match status" value="1"/>
</dbReference>
<keyword evidence="2" id="KW-0540">Nuclease</keyword>
<dbReference type="GO" id="GO:0009307">
    <property type="term" value="P:DNA restriction-modification system"/>
    <property type="evidence" value="ECO:0007669"/>
    <property type="project" value="InterPro"/>
</dbReference>
<protein>
    <submittedName>
        <fullName evidence="2">Restriction endonuclease</fullName>
    </submittedName>
</protein>
<keyword evidence="2" id="KW-0255">Endonuclease</keyword>
<evidence type="ECO:0000259" key="1">
    <source>
        <dbReference type="Pfam" id="PF04471"/>
    </source>
</evidence>
<organism evidence="2 3">
    <name type="scientific">Xylanibacter ruminicola</name>
    <name type="common">Prevotella ruminicola</name>
    <dbReference type="NCBI Taxonomy" id="839"/>
    <lineage>
        <taxon>Bacteria</taxon>
        <taxon>Pseudomonadati</taxon>
        <taxon>Bacteroidota</taxon>
        <taxon>Bacteroidia</taxon>
        <taxon>Bacteroidales</taxon>
        <taxon>Prevotellaceae</taxon>
        <taxon>Xylanibacter</taxon>
    </lineage>
</organism>
<keyword evidence="2" id="KW-0378">Hydrolase</keyword>
<proteinExistence type="predicted"/>
<accession>A0A1M7JRD6</accession>
<dbReference type="SUPFAM" id="SSF52980">
    <property type="entry name" value="Restriction endonuclease-like"/>
    <property type="match status" value="1"/>
</dbReference>
<sequence>MRRHRRFEFLAGEYLKQEGYDTEVTPGVADWGVDVFAEKDGKRYAVQAKMYGDCKTKITRSMMMELFGATHYFDCQGAMLIYNGGIMDDAVNVADKLGIQLIYLDQHQLEQLLPEADANVPDDVFDKIWDEIHQLEGQTIHKSPDTFYHVLKVTDGDITYTNKGGKRHRESAELFRRITSRIWSYGSIEQSQMRGEYGTKASAFITTVFACIPSCKVTPHPYTIWPVK</sequence>
<dbReference type="InterPro" id="IPR052906">
    <property type="entry name" value="Type_IV_Methyl-Rstrct_Enzyme"/>
</dbReference>
<dbReference type="GO" id="GO:0003677">
    <property type="term" value="F:DNA binding"/>
    <property type="evidence" value="ECO:0007669"/>
    <property type="project" value="InterPro"/>
</dbReference>
<dbReference type="RefSeq" id="WP_073045272.1">
    <property type="nucleotide sequence ID" value="NZ_FOLF01000007.1"/>
</dbReference>
<name>A0A1M7JRD6_XYLRU</name>
<dbReference type="AlphaFoldDB" id="A0A1M7JRD6"/>
<reference evidence="2 3" key="1">
    <citation type="submission" date="2016-11" db="EMBL/GenBank/DDBJ databases">
        <authorList>
            <person name="Jaros S."/>
            <person name="Januszkiewicz K."/>
            <person name="Wedrychowicz H."/>
        </authorList>
    </citation>
    <scope>NUCLEOTIDE SEQUENCE [LARGE SCALE GENOMIC DNA]</scope>
    <source>
        <strain evidence="2 3">BPI-34</strain>
    </source>
</reference>
<feature type="domain" description="Restriction endonuclease type IV Mrr" evidence="1">
    <location>
        <begin position="4"/>
        <end position="112"/>
    </location>
</feature>
<dbReference type="PANTHER" id="PTHR30015">
    <property type="entry name" value="MRR RESTRICTION SYSTEM PROTEIN"/>
    <property type="match status" value="1"/>
</dbReference>
<gene>
    <name evidence="2" type="ORF">SAMN04488494_2148</name>
</gene>